<dbReference type="OrthoDB" id="443156at2759"/>
<evidence type="ECO:0000313" key="2">
    <source>
        <dbReference type="Proteomes" id="UP000186817"/>
    </source>
</evidence>
<reference evidence="1 2" key="1">
    <citation type="submission" date="2016-02" db="EMBL/GenBank/DDBJ databases">
        <title>Genome analysis of coral dinoflagellate symbionts highlights evolutionary adaptations to a symbiotic lifestyle.</title>
        <authorList>
            <person name="Aranda M."/>
            <person name="Li Y."/>
            <person name="Liew Y.J."/>
            <person name="Baumgarten S."/>
            <person name="Simakov O."/>
            <person name="Wilson M."/>
            <person name="Piel J."/>
            <person name="Ashoor H."/>
            <person name="Bougouffa S."/>
            <person name="Bajic V.B."/>
            <person name="Ryu T."/>
            <person name="Ravasi T."/>
            <person name="Bayer T."/>
            <person name="Micklem G."/>
            <person name="Kim H."/>
            <person name="Bhak J."/>
            <person name="Lajeunesse T.C."/>
            <person name="Voolstra C.R."/>
        </authorList>
    </citation>
    <scope>NUCLEOTIDE SEQUENCE [LARGE SCALE GENOMIC DNA]</scope>
    <source>
        <strain evidence="1 2">CCMP2467</strain>
    </source>
</reference>
<organism evidence="1 2">
    <name type="scientific">Symbiodinium microadriaticum</name>
    <name type="common">Dinoflagellate</name>
    <name type="synonym">Zooxanthella microadriatica</name>
    <dbReference type="NCBI Taxonomy" id="2951"/>
    <lineage>
        <taxon>Eukaryota</taxon>
        <taxon>Sar</taxon>
        <taxon>Alveolata</taxon>
        <taxon>Dinophyceae</taxon>
        <taxon>Suessiales</taxon>
        <taxon>Symbiodiniaceae</taxon>
        <taxon>Symbiodinium</taxon>
    </lineage>
</organism>
<feature type="non-terminal residue" evidence="1">
    <location>
        <position position="1"/>
    </location>
</feature>
<evidence type="ECO:0008006" key="3">
    <source>
        <dbReference type="Google" id="ProtNLM"/>
    </source>
</evidence>
<protein>
    <recommendedName>
        <fullName evidence="3">EF-hand domain-containing protein</fullName>
    </recommendedName>
</protein>
<dbReference type="Proteomes" id="UP000186817">
    <property type="component" value="Unassembled WGS sequence"/>
</dbReference>
<feature type="non-terminal residue" evidence="1">
    <location>
        <position position="35"/>
    </location>
</feature>
<dbReference type="EMBL" id="LSRX01004539">
    <property type="protein sequence ID" value="OLP73917.1"/>
    <property type="molecule type" value="Genomic_DNA"/>
</dbReference>
<evidence type="ECO:0000313" key="1">
    <source>
        <dbReference type="EMBL" id="OLP73917.1"/>
    </source>
</evidence>
<keyword evidence="2" id="KW-1185">Reference proteome</keyword>
<dbReference type="AlphaFoldDB" id="A0A1Q9BTB9"/>
<sequence>DPQLQLWMSTLDLETQDLVSLFQMIDDGDGEISVE</sequence>
<proteinExistence type="predicted"/>
<comment type="caution">
    <text evidence="1">The sequence shown here is derived from an EMBL/GenBank/DDBJ whole genome shotgun (WGS) entry which is preliminary data.</text>
</comment>
<accession>A0A1Q9BTB9</accession>
<gene>
    <name evidence="1" type="ORF">AK812_SmicGene46693</name>
</gene>
<name>A0A1Q9BTB9_SYMMI</name>